<feature type="region of interest" description="Disordered" evidence="7">
    <location>
        <begin position="262"/>
        <end position="297"/>
    </location>
</feature>
<name>A0ABR3YH19_9PEZI</name>
<reference evidence="9 10" key="1">
    <citation type="journal article" date="2024" name="IMA Fungus">
        <title>IMA Genome - F19 : A genome assembly and annotation guide to empower mycologists, including annotated draft genome sequences of Ceratocystis pirilliformis, Diaporthe australafricana, Fusarium ophioides, Paecilomyces lecythidis, and Sporothrix stenoceras.</title>
        <authorList>
            <person name="Aylward J."/>
            <person name="Wilson A.M."/>
            <person name="Visagie C.M."/>
            <person name="Spraker J."/>
            <person name="Barnes I."/>
            <person name="Buitendag C."/>
            <person name="Ceriani C."/>
            <person name="Del Mar Angel L."/>
            <person name="du Plessis D."/>
            <person name="Fuchs T."/>
            <person name="Gasser K."/>
            <person name="Kramer D."/>
            <person name="Li W."/>
            <person name="Munsamy K."/>
            <person name="Piso A."/>
            <person name="Price J.L."/>
            <person name="Sonnekus B."/>
            <person name="Thomas C."/>
            <person name="van der Nest A."/>
            <person name="van Dijk A."/>
            <person name="van Heerden A."/>
            <person name="van Vuuren N."/>
            <person name="Yilmaz N."/>
            <person name="Duong T.A."/>
            <person name="van der Merwe N.A."/>
            <person name="Wingfield M.J."/>
            <person name="Wingfield B.D."/>
        </authorList>
    </citation>
    <scope>NUCLEOTIDE SEQUENCE [LARGE SCALE GENOMIC DNA]</scope>
    <source>
        <strain evidence="9 10">CMW 5346</strain>
    </source>
</reference>
<proteinExistence type="predicted"/>
<evidence type="ECO:0000256" key="6">
    <source>
        <dbReference type="ARBA" id="ARBA00023242"/>
    </source>
</evidence>
<evidence type="ECO:0000256" key="5">
    <source>
        <dbReference type="ARBA" id="ARBA00022833"/>
    </source>
</evidence>
<keyword evidence="6" id="KW-0539">Nucleus</keyword>
<accession>A0ABR3YH19</accession>
<evidence type="ECO:0000313" key="9">
    <source>
        <dbReference type="EMBL" id="KAL1887619.1"/>
    </source>
</evidence>
<keyword evidence="5" id="KW-0862">Zinc</keyword>
<evidence type="ECO:0000256" key="1">
    <source>
        <dbReference type="ARBA" id="ARBA00004123"/>
    </source>
</evidence>
<dbReference type="InterPro" id="IPR051059">
    <property type="entry name" value="VerF-like"/>
</dbReference>
<comment type="subcellular location">
    <subcellularLocation>
        <location evidence="1">Nucleus</location>
    </subcellularLocation>
</comment>
<comment type="caution">
    <text evidence="9">The sequence shown here is derived from an EMBL/GenBank/DDBJ whole genome shotgun (WGS) entry which is preliminary data.</text>
</comment>
<organism evidence="9 10">
    <name type="scientific">Sporothrix stenoceras</name>
    <dbReference type="NCBI Taxonomy" id="5173"/>
    <lineage>
        <taxon>Eukaryota</taxon>
        <taxon>Fungi</taxon>
        <taxon>Dikarya</taxon>
        <taxon>Ascomycota</taxon>
        <taxon>Pezizomycotina</taxon>
        <taxon>Sordariomycetes</taxon>
        <taxon>Sordariomycetidae</taxon>
        <taxon>Ophiostomatales</taxon>
        <taxon>Ophiostomataceae</taxon>
        <taxon>Sporothrix</taxon>
    </lineage>
</organism>
<gene>
    <name evidence="9" type="ORF">Sste5346_010120</name>
</gene>
<keyword evidence="3" id="KW-0677">Repeat</keyword>
<feature type="compositionally biased region" description="Low complexity" evidence="7">
    <location>
        <begin position="280"/>
        <end position="294"/>
    </location>
</feature>
<feature type="compositionally biased region" description="Basic and acidic residues" evidence="7">
    <location>
        <begin position="137"/>
        <end position="154"/>
    </location>
</feature>
<feature type="domain" description="Xylanolytic transcriptional activator regulatory" evidence="8">
    <location>
        <begin position="353"/>
        <end position="565"/>
    </location>
</feature>
<evidence type="ECO:0000313" key="10">
    <source>
        <dbReference type="Proteomes" id="UP001583186"/>
    </source>
</evidence>
<keyword evidence="2" id="KW-0479">Metal-binding</keyword>
<feature type="compositionally biased region" description="Low complexity" evidence="7">
    <location>
        <begin position="67"/>
        <end position="83"/>
    </location>
</feature>
<evidence type="ECO:0000256" key="7">
    <source>
        <dbReference type="SAM" id="MobiDB-lite"/>
    </source>
</evidence>
<keyword evidence="10" id="KW-1185">Reference proteome</keyword>
<evidence type="ECO:0000256" key="4">
    <source>
        <dbReference type="ARBA" id="ARBA00022771"/>
    </source>
</evidence>
<dbReference type="PANTHER" id="PTHR40626">
    <property type="entry name" value="MIP31509P"/>
    <property type="match status" value="1"/>
</dbReference>
<evidence type="ECO:0000259" key="8">
    <source>
        <dbReference type="Pfam" id="PF04082"/>
    </source>
</evidence>
<evidence type="ECO:0000256" key="3">
    <source>
        <dbReference type="ARBA" id="ARBA00022737"/>
    </source>
</evidence>
<dbReference type="Pfam" id="PF04082">
    <property type="entry name" value="Fungal_trans"/>
    <property type="match status" value="1"/>
</dbReference>
<sequence length="878" mass="96491">MGDDDARGNDGNGTVSNKIGHHQLDDYNGMTIGLTEQSPSLMLHSGDCVPKQTDRESVGSRNSHSNTGSVTSTATGSTASQQSFRASSEYSEQMEDIPLVESDMDILFDINSPIQINSPIPTSTEAARVYGVIGGSDDPHATERMPKERHDHQHTGSLQQEQIPSPPPVTATDGTKPATQHAQIPLSTYMDLDLSSFMYTADPSGQIMAFSQGDEEPSSLPPDLDQFHLPSPLSMGLGPLSGLIYPTALQQPTTPQLALDASRERHDATASAGTEYISQTTSASTSTAGSGPTTLADTPVLIRDGQRSFPSFTIDGGIHLSIKNDLAGRLGGDTNGDTDGELPSSRMCADFLASYVSNFHGHLPIIHLSTFSPATHPSPLVLIMCSIGALYRLDRKRARCLFELSRKAMDNFDVSTPAVPNLSQPVIVKGYPLWSVQTRVLLTFYAIMSGDMDLTMAAMRENGVYTIVYHEARTSLQEHRRDFTQLGWESWVTIESWKRLLGSMLICSTMIVVVFNQNPGMNSTMDLEFDALEDEKLWGAQSSAEWRELCEAAARQQQPNRHERKKSRTMKGILTDIMIDQRPNKPFHAYEVSAFSGFILMHAIVVHMWQRAQVLQALVGHAPQPGAISNPTEDAFHDMLMCNGLQTLARCQAFLDGARYEGNGGNNDVVKDDNMALEEEDVEKEASLVFNANAILRIAHARLFRPDSIHSSIDLTNLHGNRTDASIDLFVSSKMERGTLVLKAVEKAFEGLREPVRIGHLFVRKTAAFRWSVEQAVAGWDCALLVSKFVHAIEMDVLEDKIPTADERMFCEKVKDVLREAEADVEEGYSVAAAVAKTWSWFLRDVWIWGLTPVMGEALDQVGEAYTRALASKTQNAI</sequence>
<evidence type="ECO:0000256" key="2">
    <source>
        <dbReference type="ARBA" id="ARBA00022723"/>
    </source>
</evidence>
<keyword evidence="4" id="KW-0863">Zinc-finger</keyword>
<dbReference type="InterPro" id="IPR007219">
    <property type="entry name" value="XnlR_reg_dom"/>
</dbReference>
<protein>
    <recommendedName>
        <fullName evidence="8">Xylanolytic transcriptional activator regulatory domain-containing protein</fullName>
    </recommendedName>
</protein>
<dbReference type="PANTHER" id="PTHR40626:SF34">
    <property type="entry name" value="ZINC FINGER PROTEIN YGR067C"/>
    <property type="match status" value="1"/>
</dbReference>
<dbReference type="Proteomes" id="UP001583186">
    <property type="component" value="Unassembled WGS sequence"/>
</dbReference>
<dbReference type="CDD" id="cd12148">
    <property type="entry name" value="fungal_TF_MHR"/>
    <property type="match status" value="1"/>
</dbReference>
<dbReference type="EMBL" id="JAWCUI010000114">
    <property type="protein sequence ID" value="KAL1887619.1"/>
    <property type="molecule type" value="Genomic_DNA"/>
</dbReference>
<feature type="region of interest" description="Disordered" evidence="7">
    <location>
        <begin position="1"/>
        <end position="92"/>
    </location>
</feature>
<feature type="region of interest" description="Disordered" evidence="7">
    <location>
        <begin position="132"/>
        <end position="177"/>
    </location>
</feature>